<dbReference type="AlphaFoldDB" id="A0A9W9VXW3"/>
<sequence>MTLENSNTLEAKVNAEVVDNPENARDSTNVIKSATPGYSKIGQSVIAHIRGTRLRSREH</sequence>
<feature type="region of interest" description="Disordered" evidence="1">
    <location>
        <begin position="1"/>
        <end position="21"/>
    </location>
</feature>
<reference evidence="2" key="1">
    <citation type="submission" date="2022-12" db="EMBL/GenBank/DDBJ databases">
        <authorList>
            <person name="Petersen C."/>
        </authorList>
    </citation>
    <scope>NUCLEOTIDE SEQUENCE</scope>
    <source>
        <strain evidence="2">IBT 29677</strain>
    </source>
</reference>
<protein>
    <submittedName>
        <fullName evidence="2">Uncharacterized protein</fullName>
    </submittedName>
</protein>
<dbReference type="Proteomes" id="UP001147747">
    <property type="component" value="Unassembled WGS sequence"/>
</dbReference>
<dbReference type="RefSeq" id="XP_056487146.1">
    <property type="nucleotide sequence ID" value="XM_056631595.1"/>
</dbReference>
<name>A0A9W9VXW3_9EURO</name>
<accession>A0A9W9VXW3</accession>
<keyword evidence="3" id="KW-1185">Reference proteome</keyword>
<dbReference type="OrthoDB" id="10340486at2759"/>
<organism evidence="2 3">
    <name type="scientific">Penicillium cosmopolitanum</name>
    <dbReference type="NCBI Taxonomy" id="1131564"/>
    <lineage>
        <taxon>Eukaryota</taxon>
        <taxon>Fungi</taxon>
        <taxon>Dikarya</taxon>
        <taxon>Ascomycota</taxon>
        <taxon>Pezizomycotina</taxon>
        <taxon>Eurotiomycetes</taxon>
        <taxon>Eurotiomycetidae</taxon>
        <taxon>Eurotiales</taxon>
        <taxon>Aspergillaceae</taxon>
        <taxon>Penicillium</taxon>
    </lineage>
</organism>
<comment type="caution">
    <text evidence="2">The sequence shown here is derived from an EMBL/GenBank/DDBJ whole genome shotgun (WGS) entry which is preliminary data.</text>
</comment>
<evidence type="ECO:0000313" key="2">
    <source>
        <dbReference type="EMBL" id="KAJ5391468.1"/>
    </source>
</evidence>
<proteinExistence type="predicted"/>
<gene>
    <name evidence="2" type="ORF">N7509_006958</name>
</gene>
<reference evidence="2" key="2">
    <citation type="journal article" date="2023" name="IMA Fungus">
        <title>Comparative genomic study of the Penicillium genus elucidates a diverse pangenome and 15 lateral gene transfer events.</title>
        <authorList>
            <person name="Petersen C."/>
            <person name="Sorensen T."/>
            <person name="Nielsen M.R."/>
            <person name="Sondergaard T.E."/>
            <person name="Sorensen J.L."/>
            <person name="Fitzpatrick D.A."/>
            <person name="Frisvad J.C."/>
            <person name="Nielsen K.L."/>
        </authorList>
    </citation>
    <scope>NUCLEOTIDE SEQUENCE</scope>
    <source>
        <strain evidence="2">IBT 29677</strain>
    </source>
</reference>
<evidence type="ECO:0000313" key="3">
    <source>
        <dbReference type="Proteomes" id="UP001147747"/>
    </source>
</evidence>
<dbReference type="GeneID" id="81370575"/>
<dbReference type="EMBL" id="JAPZBU010000008">
    <property type="protein sequence ID" value="KAJ5391468.1"/>
    <property type="molecule type" value="Genomic_DNA"/>
</dbReference>
<evidence type="ECO:0000256" key="1">
    <source>
        <dbReference type="SAM" id="MobiDB-lite"/>
    </source>
</evidence>